<keyword evidence="3" id="KW-0560">Oxidoreductase</keyword>
<feature type="chain" id="PRO_5022871593" evidence="4">
    <location>
        <begin position="25"/>
        <end position="632"/>
    </location>
</feature>
<proteinExistence type="inferred from homology"/>
<dbReference type="KEGG" id="talb:FTW19_16355"/>
<dbReference type="RefSeq" id="WP_147648624.1">
    <property type="nucleotide sequence ID" value="NZ_CP042806.1"/>
</dbReference>
<organism evidence="6 7">
    <name type="scientific">Terriglobus albidus</name>
    <dbReference type="NCBI Taxonomy" id="1592106"/>
    <lineage>
        <taxon>Bacteria</taxon>
        <taxon>Pseudomonadati</taxon>
        <taxon>Acidobacteriota</taxon>
        <taxon>Terriglobia</taxon>
        <taxon>Terriglobales</taxon>
        <taxon>Acidobacteriaceae</taxon>
        <taxon>Terriglobus</taxon>
    </lineage>
</organism>
<dbReference type="PANTHER" id="PTHR32303">
    <property type="entry name" value="QUINOPROTEIN ALCOHOL DEHYDROGENASE (CYTOCHROME C)"/>
    <property type="match status" value="1"/>
</dbReference>
<feature type="signal peptide" evidence="4">
    <location>
        <begin position="1"/>
        <end position="24"/>
    </location>
</feature>
<dbReference type="OrthoDB" id="9794322at2"/>
<evidence type="ECO:0000256" key="3">
    <source>
        <dbReference type="ARBA" id="ARBA00023002"/>
    </source>
</evidence>
<dbReference type="InterPro" id="IPR017511">
    <property type="entry name" value="PQQ_mDH"/>
</dbReference>
<dbReference type="GO" id="GO:0016020">
    <property type="term" value="C:membrane"/>
    <property type="evidence" value="ECO:0007669"/>
    <property type="project" value="InterPro"/>
</dbReference>
<evidence type="ECO:0000313" key="6">
    <source>
        <dbReference type="EMBL" id="QEE29432.1"/>
    </source>
</evidence>
<dbReference type="Pfam" id="PF01011">
    <property type="entry name" value="PQQ"/>
    <property type="match status" value="1"/>
</dbReference>
<dbReference type="InterPro" id="IPR011047">
    <property type="entry name" value="Quinoprotein_ADH-like_sf"/>
</dbReference>
<dbReference type="SUPFAM" id="SSF50998">
    <property type="entry name" value="Quinoprotein alcohol dehydrogenase-like"/>
    <property type="match status" value="1"/>
</dbReference>
<dbReference type="InterPro" id="IPR002372">
    <property type="entry name" value="PQQ_rpt_dom"/>
</dbReference>
<name>A0A5B9EBI5_9BACT</name>
<keyword evidence="4" id="KW-0732">Signal</keyword>
<sequence>MCSIDARRIATTAGLILASVFAGAQNVNWPYYGGDQGGMKFSALTQVTKQNVSQLKLAWEWKTDEKDLKEFATKPGVFEATPLVVDGTMYLVTPYNRVVALDPVTGKEKWSYDPEAYKDGQPPNGTGFVHRGIALRKDSATGTYTVYLNTRSTLLALNAATGKLIPTFGKDGKVNLLEGLRWQVDPKRYTNTSPPVVYKNLVIVGNGVGDRLMYKQDPPGDVRAYDAITGKQIWSFHTVPWTGEYGADTWKENSNEYTGHTNVWAPMTLDEKRGLLYMPVSTPSNDFYGARRKGMGLFADSLVCLDAATGKRKWHYQLVHHGLWDYDPPSPPSLITIKMAGKTINAVTQPTKQGYLYTFDRVTGKPVWPIVETPVEQSTIKGEESWPTQPIPTLPEPIAPQGVSLDDAFDLSPELHAEAIERLKTLKLGPLFTPPSYQGSMMRPGILGGANWGGAAFDPQTGMLYIKVNNMAAVAKLGIFDHTGPRAKEVDSDYVTEGRTNGLFHDGLPIVKGPYGLVTAINMNTGKKVWQVPFGDDAEMRANPALKGLKLPDKLGAVGTMGAIVTKTGLLFVGGGDAAFHALDVVDGKDLWTFGTKVRTGGTPMTYMIGGKQYIAIAVGSGDSASLMVFTL</sequence>
<evidence type="ECO:0000259" key="5">
    <source>
        <dbReference type="Pfam" id="PF01011"/>
    </source>
</evidence>
<protein>
    <submittedName>
        <fullName evidence="6">Pyrroloquinoline quinone-dependent dehydrogenase</fullName>
    </submittedName>
</protein>
<evidence type="ECO:0000256" key="2">
    <source>
        <dbReference type="ARBA" id="ARBA00008156"/>
    </source>
</evidence>
<feature type="domain" description="Pyrrolo-quinoline quinone repeat" evidence="5">
    <location>
        <begin position="29"/>
        <end position="615"/>
    </location>
</feature>
<dbReference type="Proteomes" id="UP000321820">
    <property type="component" value="Chromosome"/>
</dbReference>
<comment type="similarity">
    <text evidence="2">Belongs to the bacterial PQQ dehydrogenase family.</text>
</comment>
<dbReference type="AlphaFoldDB" id="A0A5B9EBI5"/>
<dbReference type="GO" id="GO:0048038">
    <property type="term" value="F:quinone binding"/>
    <property type="evidence" value="ECO:0007669"/>
    <property type="project" value="InterPro"/>
</dbReference>
<evidence type="ECO:0000313" key="7">
    <source>
        <dbReference type="Proteomes" id="UP000321820"/>
    </source>
</evidence>
<dbReference type="InterPro" id="IPR018391">
    <property type="entry name" value="PQQ_b-propeller_rpt"/>
</dbReference>
<keyword evidence="7" id="KW-1185">Reference proteome</keyword>
<gene>
    <name evidence="6" type="ORF">FTW19_16355</name>
</gene>
<dbReference type="PANTHER" id="PTHR32303:SF4">
    <property type="entry name" value="QUINOPROTEIN GLUCOSE DEHYDROGENASE"/>
    <property type="match status" value="1"/>
</dbReference>
<dbReference type="CDD" id="cd10280">
    <property type="entry name" value="PQQ_mGDH"/>
    <property type="match status" value="1"/>
</dbReference>
<evidence type="ECO:0000256" key="4">
    <source>
        <dbReference type="SAM" id="SignalP"/>
    </source>
</evidence>
<reference evidence="6 7" key="1">
    <citation type="submission" date="2019-08" db="EMBL/GenBank/DDBJ databases">
        <title>Complete genome sequence of Terriglobus albidus strain ORNL.</title>
        <authorList>
            <person name="Podar M."/>
        </authorList>
    </citation>
    <scope>NUCLEOTIDE SEQUENCE [LARGE SCALE GENOMIC DNA]</scope>
    <source>
        <strain evidence="6 7">ORNL</strain>
    </source>
</reference>
<dbReference type="Gene3D" id="2.140.10.10">
    <property type="entry name" value="Quinoprotein alcohol dehydrogenase-like superfamily"/>
    <property type="match status" value="2"/>
</dbReference>
<dbReference type="SMART" id="SM00564">
    <property type="entry name" value="PQQ"/>
    <property type="match status" value="6"/>
</dbReference>
<comment type="cofactor">
    <cofactor evidence="1">
        <name>pyrroloquinoline quinone</name>
        <dbReference type="ChEBI" id="CHEBI:58442"/>
    </cofactor>
</comment>
<dbReference type="EMBL" id="CP042806">
    <property type="protein sequence ID" value="QEE29432.1"/>
    <property type="molecule type" value="Genomic_DNA"/>
</dbReference>
<evidence type="ECO:0000256" key="1">
    <source>
        <dbReference type="ARBA" id="ARBA00001931"/>
    </source>
</evidence>
<accession>A0A5B9EBI5</accession>
<dbReference type="GO" id="GO:0016614">
    <property type="term" value="F:oxidoreductase activity, acting on CH-OH group of donors"/>
    <property type="evidence" value="ECO:0007669"/>
    <property type="project" value="InterPro"/>
</dbReference>